<dbReference type="AlphaFoldDB" id="A0AAV9K2A0"/>
<accession>A0AAV9K2A0</accession>
<keyword evidence="2" id="KW-1185">Reference proteome</keyword>
<comment type="caution">
    <text evidence="1">The sequence shown here is derived from an EMBL/GenBank/DDBJ whole genome shotgun (WGS) entry which is preliminary data.</text>
</comment>
<gene>
    <name evidence="1" type="ORF">R3W88_033136</name>
</gene>
<sequence length="130" mass="14800">MSQSLLFGKYGKRRNIIIHEGRMSKNAMISLVSIATSKIITWECPSKGKLKCNSDGAFKHMLSVSYIAFSIRNHYRDFIFTKTRKVELSFALEAEVSFGSRNKLVVFLANNIANFTSTNRIFNSLQELPQ</sequence>
<name>A0AAV9K2A0_9SOLN</name>
<evidence type="ECO:0000313" key="1">
    <source>
        <dbReference type="EMBL" id="KAK4707289.1"/>
    </source>
</evidence>
<organism evidence="1 2">
    <name type="scientific">Solanum pinnatisectum</name>
    <name type="common">tansyleaf nightshade</name>
    <dbReference type="NCBI Taxonomy" id="50273"/>
    <lineage>
        <taxon>Eukaryota</taxon>
        <taxon>Viridiplantae</taxon>
        <taxon>Streptophyta</taxon>
        <taxon>Embryophyta</taxon>
        <taxon>Tracheophyta</taxon>
        <taxon>Spermatophyta</taxon>
        <taxon>Magnoliopsida</taxon>
        <taxon>eudicotyledons</taxon>
        <taxon>Gunneridae</taxon>
        <taxon>Pentapetalae</taxon>
        <taxon>asterids</taxon>
        <taxon>lamiids</taxon>
        <taxon>Solanales</taxon>
        <taxon>Solanaceae</taxon>
        <taxon>Solanoideae</taxon>
        <taxon>Solaneae</taxon>
        <taxon>Solanum</taxon>
    </lineage>
</organism>
<reference evidence="1 2" key="1">
    <citation type="submission" date="2023-10" db="EMBL/GenBank/DDBJ databases">
        <title>Genome-Wide Identification Analysis in wild type Solanum Pinnatisectum Reveals Some Genes Defensing Phytophthora Infestans.</title>
        <authorList>
            <person name="Sun C."/>
        </authorList>
    </citation>
    <scope>NUCLEOTIDE SEQUENCE [LARGE SCALE GENOMIC DNA]</scope>
    <source>
        <strain evidence="1">LQN</strain>
        <tissue evidence="1">Leaf</tissue>
    </source>
</reference>
<proteinExistence type="predicted"/>
<dbReference type="EMBL" id="JAWPEI010000020">
    <property type="protein sequence ID" value="KAK4707289.1"/>
    <property type="molecule type" value="Genomic_DNA"/>
</dbReference>
<evidence type="ECO:0000313" key="2">
    <source>
        <dbReference type="Proteomes" id="UP001311915"/>
    </source>
</evidence>
<dbReference type="Proteomes" id="UP001311915">
    <property type="component" value="Unassembled WGS sequence"/>
</dbReference>
<protein>
    <submittedName>
        <fullName evidence="1">Uncharacterized protein</fullName>
    </submittedName>
</protein>